<name>A0A1Q3DJX7_CEPFO</name>
<evidence type="ECO:0000259" key="1">
    <source>
        <dbReference type="Pfam" id="PF14291"/>
    </source>
</evidence>
<proteinExistence type="predicted"/>
<dbReference type="OrthoDB" id="8045002at2759"/>
<dbReference type="Pfam" id="PF14291">
    <property type="entry name" value="DUF4371"/>
    <property type="match status" value="1"/>
</dbReference>
<dbReference type="SUPFAM" id="SSF53098">
    <property type="entry name" value="Ribonuclease H-like"/>
    <property type="match status" value="1"/>
</dbReference>
<dbReference type="InterPro" id="IPR055298">
    <property type="entry name" value="AtLOH3-like"/>
</dbReference>
<dbReference type="InterPro" id="IPR025398">
    <property type="entry name" value="DUF4371"/>
</dbReference>
<evidence type="ECO:0000313" key="3">
    <source>
        <dbReference type="Proteomes" id="UP000187406"/>
    </source>
</evidence>
<dbReference type="PANTHER" id="PTHR11697">
    <property type="entry name" value="GENERAL TRANSCRIPTION FACTOR 2-RELATED ZINC FINGER PROTEIN"/>
    <property type="match status" value="1"/>
</dbReference>
<feature type="non-terminal residue" evidence="2">
    <location>
        <position position="276"/>
    </location>
</feature>
<comment type="caution">
    <text evidence="2">The sequence shown here is derived from an EMBL/GenBank/DDBJ whole genome shotgun (WGS) entry which is preliminary data.</text>
</comment>
<dbReference type="InParanoid" id="A0A1Q3DJX7"/>
<evidence type="ECO:0000313" key="2">
    <source>
        <dbReference type="EMBL" id="GAV92623.1"/>
    </source>
</evidence>
<organism evidence="2 3">
    <name type="scientific">Cephalotus follicularis</name>
    <name type="common">Albany pitcher plant</name>
    <dbReference type="NCBI Taxonomy" id="3775"/>
    <lineage>
        <taxon>Eukaryota</taxon>
        <taxon>Viridiplantae</taxon>
        <taxon>Streptophyta</taxon>
        <taxon>Embryophyta</taxon>
        <taxon>Tracheophyta</taxon>
        <taxon>Spermatophyta</taxon>
        <taxon>Magnoliopsida</taxon>
        <taxon>eudicotyledons</taxon>
        <taxon>Gunneridae</taxon>
        <taxon>Pentapetalae</taxon>
        <taxon>rosids</taxon>
        <taxon>fabids</taxon>
        <taxon>Oxalidales</taxon>
        <taxon>Cephalotaceae</taxon>
        <taxon>Cephalotus</taxon>
    </lineage>
</organism>
<feature type="domain" description="DUF4371" evidence="1">
    <location>
        <begin position="1"/>
        <end position="177"/>
    </location>
</feature>
<keyword evidence="3" id="KW-1185">Reference proteome</keyword>
<protein>
    <submittedName>
        <fullName evidence="2">DUF4371 domain-containing protein</fullName>
    </submittedName>
</protein>
<dbReference type="STRING" id="3775.A0A1Q3DJX7"/>
<dbReference type="PANTHER" id="PTHR11697:SF230">
    <property type="entry name" value="ZINC FINGER, MYM DOMAIN CONTAINING 1"/>
    <property type="match status" value="1"/>
</dbReference>
<reference evidence="3" key="1">
    <citation type="submission" date="2016-04" db="EMBL/GenBank/DDBJ databases">
        <title>Cephalotus genome sequencing.</title>
        <authorList>
            <person name="Fukushima K."/>
            <person name="Hasebe M."/>
            <person name="Fang X."/>
        </authorList>
    </citation>
    <scope>NUCLEOTIDE SEQUENCE [LARGE SCALE GENOMIC DNA]</scope>
    <source>
        <strain evidence="3">cv. St1</strain>
    </source>
</reference>
<dbReference type="InterPro" id="IPR012337">
    <property type="entry name" value="RNaseH-like_sf"/>
</dbReference>
<accession>A0A1Q3DJX7</accession>
<sequence length="276" mass="30503">YRTRLTASIDVIRLLLRQGLPFRGHDESEKSKNRGNFLEFLEFLSDHNESIQNVVLPIHSLYVMPRVRPAVAGGYSAIASEIREAIISEIRDGLFSILIDESRDVSVKEQMASVLRYVDDKGCVIERFLAIVHVLDTTASSLKTAIDKLFSTHGLSISRILGQGYDGASNMQGEFNGLKSLIIKENKAAFYVHCFAHQLQLTLVAVAKNDVQIALLFNLVANLSNIVGEDILREKEAARLTKALGSGEVTSGQCLNQETSLKRAGETRWGSHYGAL</sequence>
<dbReference type="AlphaFoldDB" id="A0A1Q3DJX7"/>
<gene>
    <name evidence="2" type="ORF">CFOL_v3_36001</name>
</gene>
<dbReference type="EMBL" id="BDDD01010819">
    <property type="protein sequence ID" value="GAV92623.1"/>
    <property type="molecule type" value="Genomic_DNA"/>
</dbReference>
<feature type="non-terminal residue" evidence="2">
    <location>
        <position position="1"/>
    </location>
</feature>
<dbReference type="Proteomes" id="UP000187406">
    <property type="component" value="Unassembled WGS sequence"/>
</dbReference>